<dbReference type="PROSITE" id="PS00211">
    <property type="entry name" value="ABC_TRANSPORTER_1"/>
    <property type="match status" value="1"/>
</dbReference>
<feature type="domain" description="ABC transporter" evidence="10">
    <location>
        <begin position="2"/>
        <end position="232"/>
    </location>
</feature>
<keyword evidence="2" id="KW-0813">Transport</keyword>
<dbReference type="SMART" id="SM00382">
    <property type="entry name" value="AAA"/>
    <property type="match status" value="1"/>
</dbReference>
<evidence type="ECO:0000256" key="7">
    <source>
        <dbReference type="ARBA" id="ARBA00023004"/>
    </source>
</evidence>
<reference evidence="11" key="1">
    <citation type="submission" date="2021-02" db="EMBL/GenBank/DDBJ databases">
        <title>Infant gut strain persistence is associated with maternal origin, phylogeny, and functional potential including surface adhesion and iron acquisition.</title>
        <authorList>
            <person name="Lou Y.C."/>
        </authorList>
    </citation>
    <scope>NUCLEOTIDE SEQUENCE</scope>
    <source>
        <strain evidence="11">L2_039_000G1_dasL2_039_000G1_concoct_11</strain>
    </source>
</reference>
<dbReference type="InterPro" id="IPR051535">
    <property type="entry name" value="Siderophore_ABC-ATPase"/>
</dbReference>
<organism evidence="11 12">
    <name type="scientific">Slackia piriformis</name>
    <dbReference type="NCBI Taxonomy" id="626934"/>
    <lineage>
        <taxon>Bacteria</taxon>
        <taxon>Bacillati</taxon>
        <taxon>Actinomycetota</taxon>
        <taxon>Coriobacteriia</taxon>
        <taxon>Eggerthellales</taxon>
        <taxon>Eggerthellaceae</taxon>
        <taxon>Slackia</taxon>
    </lineage>
</organism>
<keyword evidence="5" id="KW-0547">Nucleotide-binding</keyword>
<evidence type="ECO:0000313" key="11">
    <source>
        <dbReference type="EMBL" id="MBS6941550.1"/>
    </source>
</evidence>
<evidence type="ECO:0000256" key="1">
    <source>
        <dbReference type="ARBA" id="ARBA00004202"/>
    </source>
</evidence>
<dbReference type="SUPFAM" id="SSF52540">
    <property type="entry name" value="P-loop containing nucleoside triphosphate hydrolases"/>
    <property type="match status" value="1"/>
</dbReference>
<evidence type="ECO:0000256" key="8">
    <source>
        <dbReference type="ARBA" id="ARBA00023065"/>
    </source>
</evidence>
<dbReference type="InterPro" id="IPR003439">
    <property type="entry name" value="ABC_transporter-like_ATP-bd"/>
</dbReference>
<comment type="caution">
    <text evidence="11">The sequence shown here is derived from an EMBL/GenBank/DDBJ whole genome shotgun (WGS) entry which is preliminary data.</text>
</comment>
<keyword evidence="7" id="KW-0408">Iron</keyword>
<dbReference type="Pfam" id="PF00005">
    <property type="entry name" value="ABC_tran"/>
    <property type="match status" value="1"/>
</dbReference>
<dbReference type="GO" id="GO:0016887">
    <property type="term" value="F:ATP hydrolysis activity"/>
    <property type="evidence" value="ECO:0007669"/>
    <property type="project" value="InterPro"/>
</dbReference>
<sequence>MAFSYDRRRAFIDGLSVGFVSGAVTGIVGPNGCGKSTLLKLASGMLVPQAGDVLLDGRSVSSYGAKERARKLALLSQGLRPPAMTVAAIASCGRFAHTGGFGAMSREDEEAVERALEATDMADLRDCELRRLSGGQRQRAFIAMILAQNADTILLDEPTTYLDVAACHDIMRLVRSLNENEGKTAVLVIHDLDLALRYCDRLVVMESGRLLCAGTTEEVLERGALECAFDVTVHALDVETRRAYAVFPR</sequence>
<evidence type="ECO:0000256" key="6">
    <source>
        <dbReference type="ARBA" id="ARBA00022840"/>
    </source>
</evidence>
<name>A0A943YW80_9ACTN</name>
<evidence type="ECO:0000256" key="2">
    <source>
        <dbReference type="ARBA" id="ARBA00022448"/>
    </source>
</evidence>
<dbReference type="CDD" id="cd03214">
    <property type="entry name" value="ABC_Iron-Siderophores_B12_Hemin"/>
    <property type="match status" value="1"/>
</dbReference>
<dbReference type="InterPro" id="IPR003593">
    <property type="entry name" value="AAA+_ATPase"/>
</dbReference>
<keyword evidence="3" id="KW-1003">Cell membrane</keyword>
<dbReference type="GO" id="GO:0006826">
    <property type="term" value="P:iron ion transport"/>
    <property type="evidence" value="ECO:0007669"/>
    <property type="project" value="UniProtKB-KW"/>
</dbReference>
<protein>
    <submittedName>
        <fullName evidence="11">ABC transporter ATP-binding protein</fullName>
    </submittedName>
</protein>
<dbReference type="GO" id="GO:0005524">
    <property type="term" value="F:ATP binding"/>
    <property type="evidence" value="ECO:0007669"/>
    <property type="project" value="UniProtKB-KW"/>
</dbReference>
<comment type="subcellular location">
    <subcellularLocation>
        <location evidence="1">Cell membrane</location>
        <topology evidence="1">Peripheral membrane protein</topology>
    </subcellularLocation>
</comment>
<accession>A0A943YW80</accession>
<evidence type="ECO:0000256" key="4">
    <source>
        <dbReference type="ARBA" id="ARBA00022496"/>
    </source>
</evidence>
<dbReference type="InterPro" id="IPR027417">
    <property type="entry name" value="P-loop_NTPase"/>
</dbReference>
<dbReference type="PANTHER" id="PTHR42771">
    <property type="entry name" value="IRON(3+)-HYDROXAMATE IMPORT ATP-BINDING PROTEIN FHUC"/>
    <property type="match status" value="1"/>
</dbReference>
<dbReference type="Proteomes" id="UP000727506">
    <property type="component" value="Unassembled WGS sequence"/>
</dbReference>
<evidence type="ECO:0000256" key="5">
    <source>
        <dbReference type="ARBA" id="ARBA00022741"/>
    </source>
</evidence>
<dbReference type="GO" id="GO:0005886">
    <property type="term" value="C:plasma membrane"/>
    <property type="evidence" value="ECO:0007669"/>
    <property type="project" value="UniProtKB-SubCell"/>
</dbReference>
<dbReference type="PANTHER" id="PTHR42771:SF2">
    <property type="entry name" value="IRON(3+)-HYDROXAMATE IMPORT ATP-BINDING PROTEIN FHUC"/>
    <property type="match status" value="1"/>
</dbReference>
<dbReference type="InterPro" id="IPR017871">
    <property type="entry name" value="ABC_transporter-like_CS"/>
</dbReference>
<dbReference type="AlphaFoldDB" id="A0A943YW80"/>
<evidence type="ECO:0000259" key="10">
    <source>
        <dbReference type="PROSITE" id="PS50893"/>
    </source>
</evidence>
<evidence type="ECO:0000313" key="12">
    <source>
        <dbReference type="Proteomes" id="UP000727506"/>
    </source>
</evidence>
<proteinExistence type="predicted"/>
<dbReference type="EMBL" id="JAGZSV010000219">
    <property type="protein sequence ID" value="MBS6941550.1"/>
    <property type="molecule type" value="Genomic_DNA"/>
</dbReference>
<dbReference type="FunFam" id="3.40.50.300:FF:000134">
    <property type="entry name" value="Iron-enterobactin ABC transporter ATP-binding protein"/>
    <property type="match status" value="1"/>
</dbReference>
<evidence type="ECO:0000256" key="9">
    <source>
        <dbReference type="ARBA" id="ARBA00023136"/>
    </source>
</evidence>
<gene>
    <name evidence="11" type="ORF">KH142_08815</name>
</gene>
<keyword evidence="8" id="KW-0406">Ion transport</keyword>
<dbReference type="Gene3D" id="3.40.50.300">
    <property type="entry name" value="P-loop containing nucleotide triphosphate hydrolases"/>
    <property type="match status" value="1"/>
</dbReference>
<keyword evidence="6 11" id="KW-0067">ATP-binding</keyword>
<keyword evidence="9" id="KW-0472">Membrane</keyword>
<evidence type="ECO:0000256" key="3">
    <source>
        <dbReference type="ARBA" id="ARBA00022475"/>
    </source>
</evidence>
<dbReference type="PROSITE" id="PS50893">
    <property type="entry name" value="ABC_TRANSPORTER_2"/>
    <property type="match status" value="1"/>
</dbReference>
<keyword evidence="4" id="KW-0410">Iron transport</keyword>